<keyword evidence="9" id="KW-0902">Two-component regulatory system</keyword>
<dbReference type="SMART" id="SM00091">
    <property type="entry name" value="PAS"/>
    <property type="match status" value="2"/>
</dbReference>
<dbReference type="GO" id="GO:0009927">
    <property type="term" value="F:histidine phosphotransfer kinase activity"/>
    <property type="evidence" value="ECO:0007669"/>
    <property type="project" value="TreeGrafter"/>
</dbReference>
<dbReference type="PANTHER" id="PTHR43047">
    <property type="entry name" value="TWO-COMPONENT HISTIDINE PROTEIN KINASE"/>
    <property type="match status" value="1"/>
</dbReference>
<evidence type="ECO:0000256" key="1">
    <source>
        <dbReference type="ARBA" id="ARBA00000085"/>
    </source>
</evidence>
<dbReference type="SMART" id="SM00387">
    <property type="entry name" value="HATPase_c"/>
    <property type="match status" value="1"/>
</dbReference>
<dbReference type="Pfam" id="PF02518">
    <property type="entry name" value="HATPase_c"/>
    <property type="match status" value="1"/>
</dbReference>
<dbReference type="Gene3D" id="3.30.565.10">
    <property type="entry name" value="Histidine kinase-like ATPase, C-terminal domain"/>
    <property type="match status" value="1"/>
</dbReference>
<evidence type="ECO:0000259" key="13">
    <source>
        <dbReference type="PROSITE" id="PS50112"/>
    </source>
</evidence>
<dbReference type="InterPro" id="IPR036890">
    <property type="entry name" value="HATPase_C_sf"/>
</dbReference>
<dbReference type="GO" id="GO:0000155">
    <property type="term" value="F:phosphorelay sensor kinase activity"/>
    <property type="evidence" value="ECO:0007669"/>
    <property type="project" value="InterPro"/>
</dbReference>
<evidence type="ECO:0000256" key="11">
    <source>
        <dbReference type="ARBA" id="ARBA00023306"/>
    </source>
</evidence>
<feature type="domain" description="Histidine kinase" evidence="12">
    <location>
        <begin position="274"/>
        <end position="494"/>
    </location>
</feature>
<evidence type="ECO:0000256" key="9">
    <source>
        <dbReference type="ARBA" id="ARBA00023012"/>
    </source>
</evidence>
<comment type="subcellular location">
    <subcellularLocation>
        <location evidence="2">Membrane</location>
    </subcellularLocation>
</comment>
<keyword evidence="4" id="KW-0597">Phosphoprotein</keyword>
<dbReference type="FunFam" id="1.10.287.130:FF:000038">
    <property type="entry name" value="Sensory transduction histidine kinase"/>
    <property type="match status" value="1"/>
</dbReference>
<dbReference type="InterPro" id="IPR003661">
    <property type="entry name" value="HisK_dim/P_dom"/>
</dbReference>
<dbReference type="EMBL" id="CP133594">
    <property type="protein sequence ID" value="WMW22834.1"/>
    <property type="molecule type" value="Genomic_DNA"/>
</dbReference>
<dbReference type="Pfam" id="PF13426">
    <property type="entry name" value="PAS_9"/>
    <property type="match status" value="1"/>
</dbReference>
<dbReference type="PROSITE" id="PS50109">
    <property type="entry name" value="HIS_KIN"/>
    <property type="match status" value="1"/>
</dbReference>
<evidence type="ECO:0000256" key="10">
    <source>
        <dbReference type="ARBA" id="ARBA00023136"/>
    </source>
</evidence>
<dbReference type="KEGG" id="mmav:RE476_03140"/>
<dbReference type="GO" id="GO:0006355">
    <property type="term" value="P:regulation of DNA-templated transcription"/>
    <property type="evidence" value="ECO:0007669"/>
    <property type="project" value="InterPro"/>
</dbReference>
<dbReference type="NCBIfam" id="TIGR00229">
    <property type="entry name" value="sensory_box"/>
    <property type="match status" value="2"/>
</dbReference>
<dbReference type="Gene3D" id="3.30.450.20">
    <property type="entry name" value="PAS domain"/>
    <property type="match status" value="2"/>
</dbReference>
<feature type="domain" description="PAS" evidence="13">
    <location>
        <begin position="12"/>
        <end position="89"/>
    </location>
</feature>
<dbReference type="InterPro" id="IPR003594">
    <property type="entry name" value="HATPase_dom"/>
</dbReference>
<dbReference type="PANTHER" id="PTHR43047:SF72">
    <property type="entry name" value="OSMOSENSING HISTIDINE PROTEIN KINASE SLN1"/>
    <property type="match status" value="1"/>
</dbReference>
<dbReference type="SUPFAM" id="SSF55874">
    <property type="entry name" value="ATPase domain of HSP90 chaperone/DNA topoisomerase II/histidine kinase"/>
    <property type="match status" value="1"/>
</dbReference>
<dbReference type="SMART" id="SM00388">
    <property type="entry name" value="HisKA"/>
    <property type="match status" value="1"/>
</dbReference>
<proteinExistence type="predicted"/>
<evidence type="ECO:0000256" key="5">
    <source>
        <dbReference type="ARBA" id="ARBA00022679"/>
    </source>
</evidence>
<evidence type="ECO:0000256" key="3">
    <source>
        <dbReference type="ARBA" id="ARBA00012438"/>
    </source>
</evidence>
<dbReference type="InterPro" id="IPR001610">
    <property type="entry name" value="PAC"/>
</dbReference>
<dbReference type="SUPFAM" id="SSF47384">
    <property type="entry name" value="Homodimeric domain of signal transducing histidine kinase"/>
    <property type="match status" value="1"/>
</dbReference>
<evidence type="ECO:0000313" key="14">
    <source>
        <dbReference type="EMBL" id="WMW22834.1"/>
    </source>
</evidence>
<keyword evidence="10" id="KW-0472">Membrane</keyword>
<evidence type="ECO:0000256" key="6">
    <source>
        <dbReference type="ARBA" id="ARBA00022741"/>
    </source>
</evidence>
<gene>
    <name evidence="14" type="ORF">RE476_03140</name>
</gene>
<dbReference type="PROSITE" id="PS50112">
    <property type="entry name" value="PAS"/>
    <property type="match status" value="2"/>
</dbReference>
<keyword evidence="8" id="KW-0067">ATP-binding</keyword>
<dbReference type="Pfam" id="PF00512">
    <property type="entry name" value="HisKA"/>
    <property type="match status" value="1"/>
</dbReference>
<dbReference type="InterPro" id="IPR005467">
    <property type="entry name" value="His_kinase_dom"/>
</dbReference>
<keyword evidence="6" id="KW-0547">Nucleotide-binding</keyword>
<keyword evidence="5" id="KW-0808">Transferase</keyword>
<dbReference type="InterPro" id="IPR004358">
    <property type="entry name" value="Sig_transdc_His_kin-like_C"/>
</dbReference>
<dbReference type="GeneID" id="84229103"/>
<organism evidence="14 15">
    <name type="scientific">Methanolobus mangrovi</name>
    <dbReference type="NCBI Taxonomy" id="3072977"/>
    <lineage>
        <taxon>Archaea</taxon>
        <taxon>Methanobacteriati</taxon>
        <taxon>Methanobacteriota</taxon>
        <taxon>Stenosarchaea group</taxon>
        <taxon>Methanomicrobia</taxon>
        <taxon>Methanosarcinales</taxon>
        <taxon>Methanosarcinaceae</taxon>
        <taxon>Methanolobus</taxon>
    </lineage>
</organism>
<reference evidence="14" key="1">
    <citation type="submission" date="2023-08" db="EMBL/GenBank/DDBJ databases">
        <title>Methanolobus mangrovi sp. nov. and Methanolobus sediminis sp. nov, two novel methylotrophic methanogens isolated from mangrove sediments in China.</title>
        <authorList>
            <person name="Zhou J."/>
        </authorList>
    </citation>
    <scope>NUCLEOTIDE SEQUENCE</scope>
    <source>
        <strain evidence="14">FTZ2</strain>
    </source>
</reference>
<feature type="domain" description="PAS" evidence="13">
    <location>
        <begin position="135"/>
        <end position="178"/>
    </location>
</feature>
<evidence type="ECO:0000256" key="8">
    <source>
        <dbReference type="ARBA" id="ARBA00022840"/>
    </source>
</evidence>
<dbReference type="PRINTS" id="PR00344">
    <property type="entry name" value="BCTRLSENSOR"/>
</dbReference>
<evidence type="ECO:0000256" key="4">
    <source>
        <dbReference type="ARBA" id="ARBA00022553"/>
    </source>
</evidence>
<dbReference type="InterPro" id="IPR036097">
    <property type="entry name" value="HisK_dim/P_sf"/>
</dbReference>
<name>A0AA51YK51_9EURY</name>
<dbReference type="RefSeq" id="WP_309308948.1">
    <property type="nucleotide sequence ID" value="NZ_CP133594.1"/>
</dbReference>
<dbReference type="CDD" id="cd00082">
    <property type="entry name" value="HisKA"/>
    <property type="match status" value="1"/>
</dbReference>
<keyword evidence="7" id="KW-0418">Kinase</keyword>
<dbReference type="CDD" id="cd00130">
    <property type="entry name" value="PAS"/>
    <property type="match status" value="1"/>
</dbReference>
<dbReference type="Gene3D" id="1.10.287.130">
    <property type="match status" value="1"/>
</dbReference>
<dbReference type="GO" id="GO:0005886">
    <property type="term" value="C:plasma membrane"/>
    <property type="evidence" value="ECO:0007669"/>
    <property type="project" value="TreeGrafter"/>
</dbReference>
<dbReference type="InterPro" id="IPR013767">
    <property type="entry name" value="PAS_fold"/>
</dbReference>
<dbReference type="InterPro" id="IPR000014">
    <property type="entry name" value="PAS"/>
</dbReference>
<accession>A0AA51YK51</accession>
<dbReference type="GO" id="GO:0005524">
    <property type="term" value="F:ATP binding"/>
    <property type="evidence" value="ECO:0007669"/>
    <property type="project" value="UniProtKB-KW"/>
</dbReference>
<evidence type="ECO:0000256" key="2">
    <source>
        <dbReference type="ARBA" id="ARBA00004370"/>
    </source>
</evidence>
<dbReference type="Pfam" id="PF00989">
    <property type="entry name" value="PAS"/>
    <property type="match status" value="1"/>
</dbReference>
<dbReference type="InterPro" id="IPR035965">
    <property type="entry name" value="PAS-like_dom_sf"/>
</dbReference>
<protein>
    <recommendedName>
        <fullName evidence="3">histidine kinase</fullName>
        <ecNumber evidence="3">2.7.13.3</ecNumber>
    </recommendedName>
</protein>
<evidence type="ECO:0000313" key="15">
    <source>
        <dbReference type="Proteomes" id="UP001183006"/>
    </source>
</evidence>
<dbReference type="Proteomes" id="UP001183006">
    <property type="component" value="Chromosome"/>
</dbReference>
<keyword evidence="15" id="KW-1185">Reference proteome</keyword>
<dbReference type="EC" id="2.7.13.3" evidence="3"/>
<sequence>MEEDQCRENMEKMQLISFSLDTISDAVFWARSDGQFFYANKAACSLLEYLQEELLAMKVYDVDPTISKELWPEKFEMVKQKGSATLEATHRTKSGRVFPVEITVNYMSYEGNEYSCTIVRDITERKKNEDALKAEITKRRILTEQSADGIVILDQNSKVYEANQRYADMHGYTLEETLKLHIWDWDAKYTREQLMEMTRLANSVGVIHETKHRRKDGTLLDVEISGNASMFGDEKLIFCVCRDISERKQTEEALIAAKQAAEDTTQSKTEFLATMSHELRTPLNSIIGFSDLMLQKIPGELNEKQNNYMDHISKSSKHLLQLINDILDFSKVEAGKMELHYETFYVSDAVEEVRMLIAPLAAKKDITIDMDTKIDPDLSINADRTKFRQILYNLTGNAIKFTPTKGFIKIGVKRSEDMIEVSIKDNGIGIAQENTAKLFQPFKQLDQYNTREHEGTGLGLAIVKKYIELHDGNIWVQSKPGEGSTFAFVIPVEPENT</sequence>
<dbReference type="SUPFAM" id="SSF55785">
    <property type="entry name" value="PYP-like sensor domain (PAS domain)"/>
    <property type="match status" value="2"/>
</dbReference>
<dbReference type="FunFam" id="3.30.565.10:FF:000010">
    <property type="entry name" value="Sensor histidine kinase RcsC"/>
    <property type="match status" value="1"/>
</dbReference>
<keyword evidence="11" id="KW-0131">Cell cycle</keyword>
<dbReference type="CDD" id="cd16922">
    <property type="entry name" value="HATPase_EvgS-ArcB-TorS-like"/>
    <property type="match status" value="1"/>
</dbReference>
<evidence type="ECO:0000256" key="7">
    <source>
        <dbReference type="ARBA" id="ARBA00022777"/>
    </source>
</evidence>
<evidence type="ECO:0000259" key="12">
    <source>
        <dbReference type="PROSITE" id="PS50109"/>
    </source>
</evidence>
<dbReference type="AlphaFoldDB" id="A0AA51YK51"/>
<dbReference type="SMART" id="SM00086">
    <property type="entry name" value="PAC"/>
    <property type="match status" value="2"/>
</dbReference>
<comment type="catalytic activity">
    <reaction evidence="1">
        <text>ATP + protein L-histidine = ADP + protein N-phospho-L-histidine.</text>
        <dbReference type="EC" id="2.7.13.3"/>
    </reaction>
</comment>